<feature type="compositionally biased region" description="Basic and acidic residues" evidence="1">
    <location>
        <begin position="1"/>
        <end position="12"/>
    </location>
</feature>
<organism evidence="2 3">
    <name type="scientific">Hibiscus sabdariffa</name>
    <name type="common">roselle</name>
    <dbReference type="NCBI Taxonomy" id="183260"/>
    <lineage>
        <taxon>Eukaryota</taxon>
        <taxon>Viridiplantae</taxon>
        <taxon>Streptophyta</taxon>
        <taxon>Embryophyta</taxon>
        <taxon>Tracheophyta</taxon>
        <taxon>Spermatophyta</taxon>
        <taxon>Magnoliopsida</taxon>
        <taxon>eudicotyledons</taxon>
        <taxon>Gunneridae</taxon>
        <taxon>Pentapetalae</taxon>
        <taxon>rosids</taxon>
        <taxon>malvids</taxon>
        <taxon>Malvales</taxon>
        <taxon>Malvaceae</taxon>
        <taxon>Malvoideae</taxon>
        <taxon>Hibiscus</taxon>
    </lineage>
</organism>
<gene>
    <name evidence="2" type="ORF">V6N12_050433</name>
</gene>
<evidence type="ECO:0000313" key="3">
    <source>
        <dbReference type="Proteomes" id="UP001472677"/>
    </source>
</evidence>
<dbReference type="Proteomes" id="UP001472677">
    <property type="component" value="Unassembled WGS sequence"/>
</dbReference>
<comment type="caution">
    <text evidence="2">The sequence shown here is derived from an EMBL/GenBank/DDBJ whole genome shotgun (WGS) entry which is preliminary data.</text>
</comment>
<accession>A0ABR2GCP4</accession>
<feature type="compositionally biased region" description="Basic and acidic residues" evidence="1">
    <location>
        <begin position="52"/>
        <end position="75"/>
    </location>
</feature>
<feature type="compositionally biased region" description="Basic and acidic residues" evidence="1">
    <location>
        <begin position="19"/>
        <end position="35"/>
    </location>
</feature>
<evidence type="ECO:0000313" key="2">
    <source>
        <dbReference type="EMBL" id="KAK8600580.1"/>
    </source>
</evidence>
<protein>
    <submittedName>
        <fullName evidence="2">Uncharacterized protein</fullName>
    </submittedName>
</protein>
<proteinExistence type="predicted"/>
<reference evidence="2 3" key="1">
    <citation type="journal article" date="2024" name="G3 (Bethesda)">
        <title>Genome assembly of Hibiscus sabdariffa L. provides insights into metabolisms of medicinal natural products.</title>
        <authorList>
            <person name="Kim T."/>
        </authorList>
    </citation>
    <scope>NUCLEOTIDE SEQUENCE [LARGE SCALE GENOMIC DNA]</scope>
    <source>
        <strain evidence="2">TK-2024</strain>
        <tissue evidence="2">Old leaves</tissue>
    </source>
</reference>
<sequence>MKGQGRKDQDRKYKARITKSTDKSLDKSISKERGTKKEKRAPSTQANLTAMKQEKPQETRNGELKRGEKIHFYVR</sequence>
<dbReference type="EMBL" id="JBBPBM010000001">
    <property type="protein sequence ID" value="KAK8600580.1"/>
    <property type="molecule type" value="Genomic_DNA"/>
</dbReference>
<feature type="region of interest" description="Disordered" evidence="1">
    <location>
        <begin position="1"/>
        <end position="75"/>
    </location>
</feature>
<evidence type="ECO:0000256" key="1">
    <source>
        <dbReference type="SAM" id="MobiDB-lite"/>
    </source>
</evidence>
<keyword evidence="3" id="KW-1185">Reference proteome</keyword>
<name>A0ABR2GCP4_9ROSI</name>